<comment type="caution">
    <text evidence="2">The sequence shown here is derived from an EMBL/GenBank/DDBJ whole genome shotgun (WGS) entry which is preliminary data.</text>
</comment>
<evidence type="ECO:0000313" key="2">
    <source>
        <dbReference type="EMBL" id="ELZ05739.1"/>
    </source>
</evidence>
<sequence>MNWFNTIVVVGIALIALPAIIAGGWLIALLLGGAWLVVTFGTKGGGEVFKERQSGATAAKYKSRSLTSERDEGQRWDR</sequence>
<dbReference type="AlphaFoldDB" id="M0B7W4"/>
<dbReference type="OrthoDB" id="205510at2157"/>
<dbReference type="RefSeq" id="WP_006665482.1">
    <property type="nucleotide sequence ID" value="NZ_AOIP01000022.1"/>
</dbReference>
<keyword evidence="1" id="KW-1133">Transmembrane helix</keyword>
<protein>
    <submittedName>
        <fullName evidence="2">Uncharacterized protein</fullName>
    </submittedName>
</protein>
<accession>M0B7W4</accession>
<dbReference type="EMBL" id="AOIP01000022">
    <property type="protein sequence ID" value="ELZ05739.1"/>
    <property type="molecule type" value="Genomic_DNA"/>
</dbReference>
<proteinExistence type="predicted"/>
<keyword evidence="3" id="KW-1185">Reference proteome</keyword>
<dbReference type="PATRIC" id="fig|1227491.4.peg.2079"/>
<gene>
    <name evidence="2" type="ORF">C480_10090</name>
</gene>
<evidence type="ECO:0000313" key="3">
    <source>
        <dbReference type="Proteomes" id="UP000011591"/>
    </source>
</evidence>
<keyword evidence="1" id="KW-0472">Membrane</keyword>
<dbReference type="Proteomes" id="UP000011591">
    <property type="component" value="Unassembled WGS sequence"/>
</dbReference>
<organism evidence="2 3">
    <name type="scientific">Natrialba aegyptia DSM 13077</name>
    <dbReference type="NCBI Taxonomy" id="1227491"/>
    <lineage>
        <taxon>Archaea</taxon>
        <taxon>Methanobacteriati</taxon>
        <taxon>Methanobacteriota</taxon>
        <taxon>Stenosarchaea group</taxon>
        <taxon>Halobacteria</taxon>
        <taxon>Halobacteriales</taxon>
        <taxon>Natrialbaceae</taxon>
        <taxon>Natrialba</taxon>
    </lineage>
</organism>
<name>M0B7W4_9EURY</name>
<evidence type="ECO:0000256" key="1">
    <source>
        <dbReference type="SAM" id="Phobius"/>
    </source>
</evidence>
<reference evidence="2 3" key="1">
    <citation type="journal article" date="2014" name="PLoS Genet.">
        <title>Phylogenetically driven sequencing of extremely halophilic archaea reveals strategies for static and dynamic osmo-response.</title>
        <authorList>
            <person name="Becker E.A."/>
            <person name="Seitzer P.M."/>
            <person name="Tritt A."/>
            <person name="Larsen D."/>
            <person name="Krusor M."/>
            <person name="Yao A.I."/>
            <person name="Wu D."/>
            <person name="Madern D."/>
            <person name="Eisen J.A."/>
            <person name="Darling A.E."/>
            <person name="Facciotti M.T."/>
        </authorList>
    </citation>
    <scope>NUCLEOTIDE SEQUENCE [LARGE SCALE GENOMIC DNA]</scope>
    <source>
        <strain evidence="2 3">DSM 13077</strain>
    </source>
</reference>
<keyword evidence="1" id="KW-0812">Transmembrane</keyword>
<feature type="transmembrane region" description="Helical" evidence="1">
    <location>
        <begin position="6"/>
        <end position="38"/>
    </location>
</feature>